<dbReference type="InterPro" id="IPR036779">
    <property type="entry name" value="LysM_dom_sf"/>
</dbReference>
<keyword evidence="4" id="KW-0378">Hydrolase</keyword>
<dbReference type="InterPro" id="IPR018392">
    <property type="entry name" value="LysM"/>
</dbReference>
<dbReference type="Pfam" id="PF01476">
    <property type="entry name" value="LysM"/>
    <property type="match status" value="1"/>
</dbReference>
<dbReference type="PANTHER" id="PTHR33734:SF26">
    <property type="entry name" value="LYSM DOMAIN-CONTAINING PROTEIN"/>
    <property type="match status" value="1"/>
</dbReference>
<dbReference type="SUPFAM" id="SSF54106">
    <property type="entry name" value="LysM domain"/>
    <property type="match status" value="1"/>
</dbReference>
<evidence type="ECO:0000259" key="3">
    <source>
        <dbReference type="PROSITE" id="PS51782"/>
    </source>
</evidence>
<evidence type="ECO:0000256" key="1">
    <source>
        <dbReference type="SAM" id="MobiDB-lite"/>
    </source>
</evidence>
<evidence type="ECO:0000313" key="4">
    <source>
        <dbReference type="EMBL" id="AAS20972.1"/>
    </source>
</evidence>
<protein>
    <submittedName>
        <fullName evidence="4">Cell wall hydrolase</fullName>
    </submittedName>
</protein>
<dbReference type="EMBL" id="AY389714">
    <property type="protein sequence ID" value="AAS20972.1"/>
    <property type="molecule type" value="mRNA"/>
</dbReference>
<dbReference type="CDD" id="cd00118">
    <property type="entry name" value="LysM"/>
    <property type="match status" value="1"/>
</dbReference>
<dbReference type="Gene3D" id="3.10.350.10">
    <property type="entry name" value="LysM domain"/>
    <property type="match status" value="1"/>
</dbReference>
<dbReference type="PROSITE" id="PS51782">
    <property type="entry name" value="LYSM"/>
    <property type="match status" value="1"/>
</dbReference>
<feature type="compositionally biased region" description="Pro residues" evidence="1">
    <location>
        <begin position="43"/>
        <end position="62"/>
    </location>
</feature>
<feature type="domain" description="LysM" evidence="3">
    <location>
        <begin position="88"/>
        <end position="131"/>
    </location>
</feature>
<organism evidence="4">
    <name type="scientific">Hyacinthus orientalis</name>
    <name type="common">Common hyacinth</name>
    <dbReference type="NCBI Taxonomy" id="82025"/>
    <lineage>
        <taxon>Eukaryota</taxon>
        <taxon>Viridiplantae</taxon>
        <taxon>Streptophyta</taxon>
        <taxon>Embryophyta</taxon>
        <taxon>Tracheophyta</taxon>
        <taxon>Spermatophyta</taxon>
        <taxon>Magnoliopsida</taxon>
        <taxon>Liliopsida</taxon>
        <taxon>Asparagales</taxon>
        <taxon>Hyacinthaceae</taxon>
        <taxon>Hyacinthoideae</taxon>
        <taxon>Hyacintheae</taxon>
        <taxon>Hyacinthus</taxon>
    </lineage>
</organism>
<evidence type="ECO:0000256" key="2">
    <source>
        <dbReference type="SAM" id="Phobius"/>
    </source>
</evidence>
<name>Q5YJR2_HYAOR</name>
<reference evidence="4" key="1">
    <citation type="submission" date="2003-09" db="EMBL/GenBank/DDBJ databases">
        <title>Hyacinthus orientalis LysM, cell wall hydrolase mRNA, expressing during regeneration of floral buds in vitro.</title>
        <authorList>
            <person name="Fan J.H."/>
            <person name="Ma Y."/>
            <person name="Zhang X.S."/>
        </authorList>
    </citation>
    <scope>NUCLEOTIDE SEQUENCE</scope>
    <source>
        <tissue evidence="4">Regenerated floral bud</tissue>
    </source>
</reference>
<keyword evidence="2" id="KW-0472">Membrane</keyword>
<dbReference type="PANTHER" id="PTHR33734">
    <property type="entry name" value="LYSM DOMAIN-CONTAINING GPI-ANCHORED PROTEIN 2"/>
    <property type="match status" value="1"/>
</dbReference>
<keyword evidence="2" id="KW-1133">Transmembrane helix</keyword>
<feature type="non-terminal residue" evidence="4">
    <location>
        <position position="1"/>
    </location>
</feature>
<dbReference type="GO" id="GO:0016787">
    <property type="term" value="F:hydrolase activity"/>
    <property type="evidence" value="ECO:0007669"/>
    <property type="project" value="UniProtKB-KW"/>
</dbReference>
<dbReference type="AlphaFoldDB" id="Q5YJR2"/>
<dbReference type="SMART" id="SM00257">
    <property type="entry name" value="LysM"/>
    <property type="match status" value="1"/>
</dbReference>
<accession>Q5YJR2</accession>
<proteinExistence type="evidence at transcript level"/>
<feature type="transmembrane region" description="Helical" evidence="2">
    <location>
        <begin position="12"/>
        <end position="32"/>
    </location>
</feature>
<sequence length="132" mass="13666">GPILTPATNQKHAIVAKAAGFLAFSGIALSIIKALTSKTHQPQPQPQQKPSPSAPPSVPPPNIQSTSKQKQVAAEQAGCGSSSLSASRTIEIAKGDTLWGISRKYGVTIDAIREANGITGDMIFAGKKLIIP</sequence>
<feature type="region of interest" description="Disordered" evidence="1">
    <location>
        <begin position="38"/>
        <end position="85"/>
    </location>
</feature>
<keyword evidence="2" id="KW-0812">Transmembrane</keyword>